<accession>A0A8J3Y5T6</accession>
<dbReference type="InterPro" id="IPR050564">
    <property type="entry name" value="F420-G6PD/mer"/>
</dbReference>
<dbReference type="InterPro" id="IPR036661">
    <property type="entry name" value="Luciferase-like_sf"/>
</dbReference>
<sequence>MASRLTRIDAPGLCAGLPGRQVGMQIGYKLVAEGFGPQELIRQAVRAEEAGFDFVEISDHYHPWLDDQGHSPFAWTVLGAIAAKTTRLRLATGVTCPSGRYHPAIIAQAAATLAIVSDNRFTLGVGAGERLNEHVVGQGFPSVRGRHERFREALEIIRLLWQGGYQSYEGKHLQLEDARVFDLPDRLPEIAVAVSGPASVKIATELGDGLFATEPKAELVEAYTAGGGTGPRYAEVPVAWAPDADAAAQAAWTTSRWAVTGWKVMAELPNPVNFEAASATVTVDDVRKQFACGPDPETHVEAAKPYAEAGFDHLVLMNAGPDPDGFLDFFTKELQPRLRSLG</sequence>
<dbReference type="EMBL" id="BOOY01000009">
    <property type="protein sequence ID" value="GIJ02386.1"/>
    <property type="molecule type" value="Genomic_DNA"/>
</dbReference>
<evidence type="ECO:0000313" key="3">
    <source>
        <dbReference type="EMBL" id="GIJ02386.1"/>
    </source>
</evidence>
<dbReference type="SUPFAM" id="SSF51679">
    <property type="entry name" value="Bacterial luciferase-like"/>
    <property type="match status" value="1"/>
</dbReference>
<dbReference type="Gene3D" id="3.20.20.30">
    <property type="entry name" value="Luciferase-like domain"/>
    <property type="match status" value="1"/>
</dbReference>
<dbReference type="PANTHER" id="PTHR43244">
    <property type="match status" value="1"/>
</dbReference>
<dbReference type="AlphaFoldDB" id="A0A8J3Y5T6"/>
<gene>
    <name evidence="3" type="ORF">Sya03_17380</name>
</gene>
<evidence type="ECO:0000256" key="1">
    <source>
        <dbReference type="ARBA" id="ARBA00023002"/>
    </source>
</evidence>
<organism evidence="3 4">
    <name type="scientific">Spirilliplanes yamanashiensis</name>
    <dbReference type="NCBI Taxonomy" id="42233"/>
    <lineage>
        <taxon>Bacteria</taxon>
        <taxon>Bacillati</taxon>
        <taxon>Actinomycetota</taxon>
        <taxon>Actinomycetes</taxon>
        <taxon>Micromonosporales</taxon>
        <taxon>Micromonosporaceae</taxon>
        <taxon>Spirilliplanes</taxon>
    </lineage>
</organism>
<dbReference type="Pfam" id="PF00296">
    <property type="entry name" value="Bac_luciferase"/>
    <property type="match status" value="1"/>
</dbReference>
<dbReference type="PANTHER" id="PTHR43244:SF1">
    <property type="entry name" value="5,10-METHYLENETETRAHYDROMETHANOPTERIN REDUCTASE"/>
    <property type="match status" value="1"/>
</dbReference>
<protein>
    <submittedName>
        <fullName evidence="3">LLM class F420-dependent oxidoreductase</fullName>
    </submittedName>
</protein>
<comment type="caution">
    <text evidence="3">The sequence shown here is derived from an EMBL/GenBank/DDBJ whole genome shotgun (WGS) entry which is preliminary data.</text>
</comment>
<keyword evidence="4" id="KW-1185">Reference proteome</keyword>
<dbReference type="InterPro" id="IPR019945">
    <property type="entry name" value="F420_G6P_DH-rel"/>
</dbReference>
<dbReference type="InterPro" id="IPR011251">
    <property type="entry name" value="Luciferase-like_dom"/>
</dbReference>
<evidence type="ECO:0000313" key="4">
    <source>
        <dbReference type="Proteomes" id="UP000652013"/>
    </source>
</evidence>
<dbReference type="NCBIfam" id="TIGR03557">
    <property type="entry name" value="F420_G6P_family"/>
    <property type="match status" value="1"/>
</dbReference>
<dbReference type="GO" id="GO:0016705">
    <property type="term" value="F:oxidoreductase activity, acting on paired donors, with incorporation or reduction of molecular oxygen"/>
    <property type="evidence" value="ECO:0007669"/>
    <property type="project" value="InterPro"/>
</dbReference>
<dbReference type="Proteomes" id="UP000652013">
    <property type="component" value="Unassembled WGS sequence"/>
</dbReference>
<keyword evidence="1" id="KW-0560">Oxidoreductase</keyword>
<name>A0A8J3Y5T6_9ACTN</name>
<proteinExistence type="predicted"/>
<dbReference type="CDD" id="cd01097">
    <property type="entry name" value="Tetrahydromethanopterin_reductase"/>
    <property type="match status" value="1"/>
</dbReference>
<reference evidence="3" key="1">
    <citation type="submission" date="2021-01" db="EMBL/GenBank/DDBJ databases">
        <title>Whole genome shotgun sequence of Spirilliplanes yamanashiensis NBRC 15828.</title>
        <authorList>
            <person name="Komaki H."/>
            <person name="Tamura T."/>
        </authorList>
    </citation>
    <scope>NUCLEOTIDE SEQUENCE</scope>
    <source>
        <strain evidence="3">NBRC 15828</strain>
    </source>
</reference>
<evidence type="ECO:0000259" key="2">
    <source>
        <dbReference type="Pfam" id="PF00296"/>
    </source>
</evidence>
<feature type="domain" description="Luciferase-like" evidence="2">
    <location>
        <begin position="30"/>
        <end position="313"/>
    </location>
</feature>